<proteinExistence type="predicted"/>
<organism evidence="2 3">
    <name type="scientific">Nonomuraea monospora</name>
    <dbReference type="NCBI Taxonomy" id="568818"/>
    <lineage>
        <taxon>Bacteria</taxon>
        <taxon>Bacillati</taxon>
        <taxon>Actinomycetota</taxon>
        <taxon>Actinomycetes</taxon>
        <taxon>Streptosporangiales</taxon>
        <taxon>Streptosporangiaceae</taxon>
        <taxon>Nonomuraea</taxon>
    </lineage>
</organism>
<keyword evidence="3" id="KW-1185">Reference proteome</keyword>
<reference evidence="2 3" key="1">
    <citation type="journal article" date="2019" name="Int. J. Syst. Evol. Microbiol.">
        <title>The Global Catalogue of Microorganisms (GCM) 10K type strain sequencing project: providing services to taxonomists for standard genome sequencing and annotation.</title>
        <authorList>
            <consortium name="The Broad Institute Genomics Platform"/>
            <consortium name="The Broad Institute Genome Sequencing Center for Infectious Disease"/>
            <person name="Wu L."/>
            <person name="Ma J."/>
        </authorList>
    </citation>
    <scope>NUCLEOTIDE SEQUENCE [LARGE SCALE GENOMIC DNA]</scope>
    <source>
        <strain evidence="2 3">JCM 16114</strain>
    </source>
</reference>
<comment type="caution">
    <text evidence="2">The sequence shown here is derived from an EMBL/GenBank/DDBJ whole genome shotgun (WGS) entry which is preliminary data.</text>
</comment>
<evidence type="ECO:0000256" key="1">
    <source>
        <dbReference type="SAM" id="MobiDB-lite"/>
    </source>
</evidence>
<dbReference type="Proteomes" id="UP001499843">
    <property type="component" value="Unassembled WGS sequence"/>
</dbReference>
<evidence type="ECO:0000313" key="3">
    <source>
        <dbReference type="Proteomes" id="UP001499843"/>
    </source>
</evidence>
<name>A0ABN3CT68_9ACTN</name>
<feature type="region of interest" description="Disordered" evidence="1">
    <location>
        <begin position="1"/>
        <end position="101"/>
    </location>
</feature>
<feature type="compositionally biased region" description="Basic and acidic residues" evidence="1">
    <location>
        <begin position="83"/>
        <end position="93"/>
    </location>
</feature>
<dbReference type="EMBL" id="BAAAQX010000027">
    <property type="protein sequence ID" value="GAA2212646.1"/>
    <property type="molecule type" value="Genomic_DNA"/>
</dbReference>
<accession>A0ABN3CT68</accession>
<gene>
    <name evidence="2" type="ORF">GCM10009850_081080</name>
</gene>
<protein>
    <submittedName>
        <fullName evidence="2">Uncharacterized protein</fullName>
    </submittedName>
</protein>
<evidence type="ECO:0000313" key="2">
    <source>
        <dbReference type="EMBL" id="GAA2212646.1"/>
    </source>
</evidence>
<sequence length="101" mass="10527">MASLTARRFPGEAAGGHPTAALSGRSRDDRPACTRYVPGTVVQRPAAVSQTDSGRPAARPGSVTQSWAVSAPAGVRVAGRRQGGLERRRDHGGECYGQEQA</sequence>
<dbReference type="RefSeq" id="WP_425566164.1">
    <property type="nucleotide sequence ID" value="NZ_BAAAQX010000027.1"/>
</dbReference>
<feature type="compositionally biased region" description="Low complexity" evidence="1">
    <location>
        <begin position="68"/>
        <end position="77"/>
    </location>
</feature>